<organism evidence="1 2">
    <name type="scientific">Cymbomonas tetramitiformis</name>
    <dbReference type="NCBI Taxonomy" id="36881"/>
    <lineage>
        <taxon>Eukaryota</taxon>
        <taxon>Viridiplantae</taxon>
        <taxon>Chlorophyta</taxon>
        <taxon>Pyramimonadophyceae</taxon>
        <taxon>Pyramimonadales</taxon>
        <taxon>Pyramimonadaceae</taxon>
        <taxon>Cymbomonas</taxon>
    </lineage>
</organism>
<dbReference type="AlphaFoldDB" id="A0AAE0FDJ5"/>
<reference evidence="1 2" key="1">
    <citation type="journal article" date="2015" name="Genome Biol. Evol.">
        <title>Comparative Genomics of a Bacterivorous Green Alga Reveals Evolutionary Causalities and Consequences of Phago-Mixotrophic Mode of Nutrition.</title>
        <authorList>
            <person name="Burns J.A."/>
            <person name="Paasch A."/>
            <person name="Narechania A."/>
            <person name="Kim E."/>
        </authorList>
    </citation>
    <scope>NUCLEOTIDE SEQUENCE [LARGE SCALE GENOMIC DNA]</scope>
    <source>
        <strain evidence="1 2">PLY_AMNH</strain>
    </source>
</reference>
<keyword evidence="2" id="KW-1185">Reference proteome</keyword>
<evidence type="ECO:0000313" key="2">
    <source>
        <dbReference type="Proteomes" id="UP001190700"/>
    </source>
</evidence>
<sequence length="108" mass="11994">MRVCCAAPVQDPVSGNMSDFKLWGEDKVKCASHDQACLKKRAKDARKVLGRLAHSCWLRCDSGATIPVCRASFRTSHHGVLPLMCGCSKPSWSLAVDVRLQSRHESRR</sequence>
<name>A0AAE0FDJ5_9CHLO</name>
<evidence type="ECO:0000313" key="1">
    <source>
        <dbReference type="EMBL" id="KAK3257697.1"/>
    </source>
</evidence>
<proteinExistence type="predicted"/>
<comment type="caution">
    <text evidence="1">The sequence shown here is derived from an EMBL/GenBank/DDBJ whole genome shotgun (WGS) entry which is preliminary data.</text>
</comment>
<dbReference type="EMBL" id="LGRX02020220">
    <property type="protein sequence ID" value="KAK3257697.1"/>
    <property type="molecule type" value="Genomic_DNA"/>
</dbReference>
<protein>
    <submittedName>
        <fullName evidence="1">Uncharacterized protein</fullName>
    </submittedName>
</protein>
<gene>
    <name evidence="1" type="ORF">CYMTET_33228</name>
</gene>
<accession>A0AAE0FDJ5</accession>
<dbReference type="Proteomes" id="UP001190700">
    <property type="component" value="Unassembled WGS sequence"/>
</dbReference>